<evidence type="ECO:0000256" key="3">
    <source>
        <dbReference type="ARBA" id="ARBA00022989"/>
    </source>
</evidence>
<feature type="transmembrane region" description="Helical" evidence="6">
    <location>
        <begin position="213"/>
        <end position="236"/>
    </location>
</feature>
<keyword evidence="3 6" id="KW-1133">Transmembrane helix</keyword>
<comment type="caution">
    <text evidence="7">The sequence shown here is derived from an EMBL/GenBank/DDBJ whole genome shotgun (WGS) entry which is preliminary data.</text>
</comment>
<evidence type="ECO:0000313" key="7">
    <source>
        <dbReference type="EMBL" id="KUG04391.1"/>
    </source>
</evidence>
<keyword evidence="4 6" id="KW-0472">Membrane</keyword>
<evidence type="ECO:0000256" key="2">
    <source>
        <dbReference type="ARBA" id="ARBA00022692"/>
    </source>
</evidence>
<dbReference type="PANTHER" id="PTHR39344">
    <property type="entry name" value="UPF0182 PROTEIN SLL1060"/>
    <property type="match status" value="1"/>
</dbReference>
<dbReference type="HAMAP" id="MF_01600">
    <property type="entry name" value="UPF0182"/>
    <property type="match status" value="1"/>
</dbReference>
<evidence type="ECO:0000256" key="4">
    <source>
        <dbReference type="ARBA" id="ARBA00023136"/>
    </source>
</evidence>
<feature type="region of interest" description="Disordered" evidence="5">
    <location>
        <begin position="853"/>
        <end position="874"/>
    </location>
</feature>
<evidence type="ECO:0000256" key="6">
    <source>
        <dbReference type="SAM" id="Phobius"/>
    </source>
</evidence>
<feature type="transmembrane region" description="Helical" evidence="6">
    <location>
        <begin position="256"/>
        <end position="278"/>
    </location>
</feature>
<evidence type="ECO:0000256" key="1">
    <source>
        <dbReference type="ARBA" id="ARBA00022475"/>
    </source>
</evidence>
<feature type="transmembrane region" description="Helical" evidence="6">
    <location>
        <begin position="283"/>
        <end position="302"/>
    </location>
</feature>
<name>A0A0W8E6Z4_9ZZZZ</name>
<reference evidence="7" key="1">
    <citation type="journal article" date="2015" name="Proc. Natl. Acad. Sci. U.S.A.">
        <title>Networks of energetic and metabolic interactions define dynamics in microbial communities.</title>
        <authorList>
            <person name="Embree M."/>
            <person name="Liu J.K."/>
            <person name="Al-Bassam M.M."/>
            <person name="Zengler K."/>
        </authorList>
    </citation>
    <scope>NUCLEOTIDE SEQUENCE</scope>
</reference>
<gene>
    <name evidence="7" type="ORF">ASZ90_018158</name>
</gene>
<feature type="transmembrane region" description="Helical" evidence="6">
    <location>
        <begin position="52"/>
        <end position="70"/>
    </location>
</feature>
<sequence>MEQRMNASTIRLIIFMIILGVLSLFTGLYAEWLWFESVNYGSVFTTIIMNKIALYAILFIFGFLLFYINLQITRKNMGIREKDDNLDEGREVIYLDQERPSPWRDFMQGAYAKWIFLGTSLFGGLILSSVAGDFWIVIQQYLNRVPVGTVDPVFAKDLGFYFFNLNFYQFIYSTVMTGLILVTITVGVIYALNASSDLLFGNWSQFTVAKSHIAILVALIFGLKAWGYLLNSYGILFSPEGIVFGATYIDMYARLLAYKVLMAISIIVALLIFINIFIKKFNLVLISIGVWVLVAIVLGGIYPTVMQNFIVQPNEFNKERLYIERAIEFTRAAYGLDNAEIQQFDVDNQLNIYDPDHKSTVDNIRLWDWQPLMTTYKNLQQLRPYYVFDDVDVDRYVIDGDYRQVMVSAREIDQQELPEQAKTWINQRLMYTHGYGLVVSPVTEVAEEGFPEFFIKDIPPRFTTDLTMERPEIYFGEVTNNYVIVNTKQQEFDYPMGEQNVYSTYEGDTGIKVESFFRKMVFSWVLKDYKMMLSNQVTNDSQILMNRNIVQRVKMVAPYLGYDKDPYVVINDDGKLYWIIDAYTYTNKYPYSEPFDAQRNNYIRNSVKVTIDAYTGDMMFYIADEQDPIIKTYAAIFPKIYKPISQMPSGLLAHVRYPVDMFMIQANTYRTFHMSDPYVFYNKEDPWLIPMEVVDDKSQAMEPYYIIMRLPGEEEAEYILMMPFTPKSRPNMVGWMCARMDGDNYGNLLIYNFPKQETIYGPEQIESRINQNTTIAQQLSLWDQRGSRVYRGNLLVIPMGKSILYVEPLYLQADSSKLPELKRVIAGFGNKTVMEPTLEQALISLFGKDSEVEPGSDVDQIPDDTPAVSPGSESVSELAKQARQYYEQAQESLVTGDWTAYGNNLEKLKGVLDQLDAIAIVE</sequence>
<dbReference type="GO" id="GO:0016020">
    <property type="term" value="C:membrane"/>
    <property type="evidence" value="ECO:0007669"/>
    <property type="project" value="InterPro"/>
</dbReference>
<keyword evidence="2 6" id="KW-0812">Transmembrane</keyword>
<feature type="transmembrane region" description="Helical" evidence="6">
    <location>
        <begin position="114"/>
        <end position="138"/>
    </location>
</feature>
<protein>
    <submittedName>
        <fullName evidence="7">Integral membrane protein (Rhomboid family)</fullName>
    </submittedName>
</protein>
<dbReference type="EMBL" id="LNQE01001849">
    <property type="protein sequence ID" value="KUG04391.1"/>
    <property type="molecule type" value="Genomic_DNA"/>
</dbReference>
<dbReference type="PANTHER" id="PTHR39344:SF1">
    <property type="entry name" value="UPF0182 PROTEIN SLL1060"/>
    <property type="match status" value="1"/>
</dbReference>
<evidence type="ECO:0000256" key="5">
    <source>
        <dbReference type="SAM" id="MobiDB-lite"/>
    </source>
</evidence>
<dbReference type="GO" id="GO:0005576">
    <property type="term" value="C:extracellular region"/>
    <property type="evidence" value="ECO:0007669"/>
    <property type="project" value="TreeGrafter"/>
</dbReference>
<organism evidence="7">
    <name type="scientific">hydrocarbon metagenome</name>
    <dbReference type="NCBI Taxonomy" id="938273"/>
    <lineage>
        <taxon>unclassified sequences</taxon>
        <taxon>metagenomes</taxon>
        <taxon>ecological metagenomes</taxon>
    </lineage>
</organism>
<feature type="transmembrane region" description="Helical" evidence="6">
    <location>
        <begin position="12"/>
        <end position="32"/>
    </location>
</feature>
<dbReference type="InterPro" id="IPR005372">
    <property type="entry name" value="UPF0182"/>
</dbReference>
<accession>A0A0W8E6Z4</accession>
<feature type="transmembrane region" description="Helical" evidence="6">
    <location>
        <begin position="170"/>
        <end position="192"/>
    </location>
</feature>
<feature type="compositionally biased region" description="Acidic residues" evidence="5">
    <location>
        <begin position="853"/>
        <end position="862"/>
    </location>
</feature>
<keyword evidence="1" id="KW-1003">Cell membrane</keyword>
<proteinExistence type="inferred from homology"/>
<dbReference type="Pfam" id="PF03699">
    <property type="entry name" value="UPF0182"/>
    <property type="match status" value="1"/>
</dbReference>
<dbReference type="AlphaFoldDB" id="A0A0W8E6Z4"/>